<feature type="compositionally biased region" description="Acidic residues" evidence="1">
    <location>
        <begin position="108"/>
        <end position="122"/>
    </location>
</feature>
<reference evidence="2 3" key="1">
    <citation type="submission" date="2023-10" db="EMBL/GenBank/DDBJ databases">
        <title>Two novel species belonging to the OM43/NOR5 clade.</title>
        <authorList>
            <person name="Park M."/>
        </authorList>
    </citation>
    <scope>NUCLEOTIDE SEQUENCE [LARGE SCALE GENOMIC DNA]</scope>
    <source>
        <strain evidence="2 3">IMCC43200</strain>
    </source>
</reference>
<keyword evidence="3" id="KW-1185">Reference proteome</keyword>
<proteinExistence type="predicted"/>
<evidence type="ECO:0000313" key="2">
    <source>
        <dbReference type="EMBL" id="WOJ94897.1"/>
    </source>
</evidence>
<dbReference type="Proteomes" id="UP001626537">
    <property type="component" value="Chromosome"/>
</dbReference>
<evidence type="ECO:0000256" key="1">
    <source>
        <dbReference type="SAM" id="MobiDB-lite"/>
    </source>
</evidence>
<protein>
    <submittedName>
        <fullName evidence="2">Uncharacterized protein</fullName>
    </submittedName>
</protein>
<gene>
    <name evidence="2" type="ORF">R0135_06935</name>
</gene>
<organism evidence="2 3">
    <name type="scientific">Congregibacter variabilis</name>
    <dbReference type="NCBI Taxonomy" id="3081200"/>
    <lineage>
        <taxon>Bacteria</taxon>
        <taxon>Pseudomonadati</taxon>
        <taxon>Pseudomonadota</taxon>
        <taxon>Gammaproteobacteria</taxon>
        <taxon>Cellvibrionales</taxon>
        <taxon>Halieaceae</taxon>
        <taxon>Congregibacter</taxon>
    </lineage>
</organism>
<accession>A0ABZ0I5V1</accession>
<sequence length="129" mass="14257">MSDGVFVIRNQLGQFWTRAGEWVDGREPQRLLKIKHHDEAVNQLVELSAKDIELRGEVLACDLDERKEPMVEASSHLTPTLAERAAEKSAEKAAEAALIAAQENQLSQEEDGVAEQINDEQEPPLSAAV</sequence>
<dbReference type="EMBL" id="CP136864">
    <property type="protein sequence ID" value="WOJ94897.1"/>
    <property type="molecule type" value="Genomic_DNA"/>
</dbReference>
<evidence type="ECO:0000313" key="3">
    <source>
        <dbReference type="Proteomes" id="UP001626537"/>
    </source>
</evidence>
<name>A0ABZ0I5V1_9GAMM</name>
<feature type="region of interest" description="Disordered" evidence="1">
    <location>
        <begin position="69"/>
        <end position="129"/>
    </location>
</feature>
<feature type="compositionally biased region" description="Basic and acidic residues" evidence="1">
    <location>
        <begin position="84"/>
        <end position="94"/>
    </location>
</feature>
<dbReference type="RefSeq" id="WP_407349531.1">
    <property type="nucleotide sequence ID" value="NZ_CP136864.1"/>
</dbReference>